<feature type="transmembrane region" description="Helical" evidence="1">
    <location>
        <begin position="427"/>
        <end position="447"/>
    </location>
</feature>
<keyword evidence="4" id="KW-1185">Reference proteome</keyword>
<dbReference type="Gene3D" id="3.30.70.1430">
    <property type="entry name" value="Multidrug efflux transporter AcrB pore domain"/>
    <property type="match status" value="2"/>
</dbReference>
<gene>
    <name evidence="3" type="ORF">GCM10008090_03800</name>
</gene>
<dbReference type="Gene3D" id="3.30.70.1440">
    <property type="entry name" value="Multidrug efflux transporter AcrB pore domain"/>
    <property type="match status" value="1"/>
</dbReference>
<reference evidence="3" key="1">
    <citation type="journal article" date="2014" name="Int. J. Syst. Evol. Microbiol.">
        <title>Complete genome sequence of Corynebacterium casei LMG S-19264T (=DSM 44701T), isolated from a smear-ripened cheese.</title>
        <authorList>
            <consortium name="US DOE Joint Genome Institute (JGI-PGF)"/>
            <person name="Walter F."/>
            <person name="Albersmeier A."/>
            <person name="Kalinowski J."/>
            <person name="Ruckert C."/>
        </authorList>
    </citation>
    <scope>NUCLEOTIDE SEQUENCE</scope>
    <source>
        <strain evidence="3">KCTC 12711</strain>
    </source>
</reference>
<feature type="domain" description="SSD" evidence="2">
    <location>
        <begin position="862"/>
        <end position="1013"/>
    </location>
</feature>
<dbReference type="InterPro" id="IPR027463">
    <property type="entry name" value="AcrB_DN_DC_subdom"/>
</dbReference>
<feature type="transmembrane region" description="Helical" evidence="1">
    <location>
        <begin position="459"/>
        <end position="478"/>
    </location>
</feature>
<feature type="transmembrane region" description="Helical" evidence="1">
    <location>
        <begin position="378"/>
        <end position="396"/>
    </location>
</feature>
<dbReference type="InterPro" id="IPR000731">
    <property type="entry name" value="SSD"/>
</dbReference>
<accession>A0A918VG55</accession>
<name>A0A918VG55_9GAMM</name>
<dbReference type="Gene3D" id="3.30.70.1320">
    <property type="entry name" value="Multidrug efflux transporter AcrB pore domain like"/>
    <property type="match status" value="1"/>
</dbReference>
<feature type="transmembrane region" description="Helical" evidence="1">
    <location>
        <begin position="988"/>
        <end position="1013"/>
    </location>
</feature>
<dbReference type="RefSeq" id="WP_189398312.1">
    <property type="nucleotide sequence ID" value="NZ_BMXA01000001.1"/>
</dbReference>
<dbReference type="GO" id="GO:0005886">
    <property type="term" value="C:plasma membrane"/>
    <property type="evidence" value="ECO:0007669"/>
    <property type="project" value="TreeGrafter"/>
</dbReference>
<comment type="caution">
    <text evidence="3">The sequence shown here is derived from an EMBL/GenBank/DDBJ whole genome shotgun (WGS) entry which is preliminary data.</text>
</comment>
<dbReference type="SUPFAM" id="SSF82693">
    <property type="entry name" value="Multidrug efflux transporter AcrB pore domain, PN1, PN2, PC1 and PC2 subdomains"/>
    <property type="match status" value="2"/>
</dbReference>
<evidence type="ECO:0000313" key="4">
    <source>
        <dbReference type="Proteomes" id="UP000614811"/>
    </source>
</evidence>
<feature type="transmembrane region" description="Helical" evidence="1">
    <location>
        <begin position="957"/>
        <end position="976"/>
    </location>
</feature>
<dbReference type="PROSITE" id="PS50156">
    <property type="entry name" value="SSD"/>
    <property type="match status" value="1"/>
</dbReference>
<keyword evidence="1" id="KW-1133">Transmembrane helix</keyword>
<dbReference type="InterPro" id="IPR001036">
    <property type="entry name" value="Acrflvin-R"/>
</dbReference>
<feature type="transmembrane region" description="Helical" evidence="1">
    <location>
        <begin position="525"/>
        <end position="548"/>
    </location>
</feature>
<evidence type="ECO:0000259" key="2">
    <source>
        <dbReference type="PROSITE" id="PS50156"/>
    </source>
</evidence>
<dbReference type="EMBL" id="BMXA01000001">
    <property type="protein sequence ID" value="GGZ98546.1"/>
    <property type="molecule type" value="Genomic_DNA"/>
</dbReference>
<feature type="transmembrane region" description="Helical" evidence="1">
    <location>
        <begin position="885"/>
        <end position="905"/>
    </location>
</feature>
<proteinExistence type="predicted"/>
<dbReference type="SUPFAM" id="SSF82866">
    <property type="entry name" value="Multidrug efflux transporter AcrB transmembrane domain"/>
    <property type="match status" value="2"/>
</dbReference>
<dbReference type="SUPFAM" id="SSF82714">
    <property type="entry name" value="Multidrug efflux transporter AcrB TolC docking domain, DN and DC subdomains"/>
    <property type="match status" value="2"/>
</dbReference>
<dbReference type="PRINTS" id="PR00702">
    <property type="entry name" value="ACRIFLAVINRP"/>
</dbReference>
<sequence length="1041" mass="114665">MKSLIAWWADNHVAANLLMIAIIIAGIMGFNKLEREIFPTIAFPGMQVIVGWPGASPRDVEEQIVSRIEESLKDLESLDWIRSESAEGYGGVYIMAENAANFSSVMDDVTTRVNSISSLPPDIEQPRITQWVTREEMMRVAVHGNVGERQLKRLAEDMRREVAQLKGVSVVEIFGTRNEEISIEVSESALRRYRISFDEIANAIRGSSINLSAGNVRTGGGEYTLRTNNLADTEVDFASIVVRQLPEGGVITVGDVATVIDGFEENEILATLNGEPAVLVQVMSSEVMDVVTMSKSVREWMEKRKETLPEGVSLTLWQDSAIDFNSRLSTIGSAAFSGLILVFLVLFLTLRPKVAFWVAAGVGTAYAGAFVLMPSLGVSLNMLSTFAFLLVLGIVVDDAIIVGERIHTEVESGNGGLQGAIDGASRVAKPVIFGVLTTIIAFMPWLFISGATSEFTRQISWVVILALSFSLIESLFILPAHLSNVKPVHAHNRLTKAQNRIAESIVWFGDVKYGAYLQRALRNPLITIVIFIAALLVVAGGIMGGGYVKSSFNPEIEAEQVDVNIDLREGTTYDRALEILGQIQRAQETLINEVETAAEEGESQKVIENWYTRSRRDSVIAIMRLAPAEVRAMGAKEVALRLRDLIGPVPEAKSVRVGYSMDSDGPDLDISVRHPDLDQLQLAVDDITDKLRGFASLYDISNNLDSASEELRFQLKPGAEQLGLTLGQVMQQVRQAYYGDEVQRLPRASQDVKVMVRYPKASRNSLESLKHFRIRMSDGREVPLTSVVDISYGPGLKRIQHWDGLRAARIQGYLREPVLKEIMQEMNDEFFPQLEKKYPGLTRAAIGQQVAEAEFNAEIGRLSLIALMAVLFLLAIAFKSYFQPLVIMAALPFAWMGAVIGHLFLGESFSLFSIFGVVAAFGVVINDNLVLVDAFNEYRKQGMSVLDGIVRAGKSRFRAILITSVTTFIGLVPLMLEKSSQAAFLKPIVISLAFALLVAFFYTLFFVPALLVIGDKIAGWFRRVFGSAKLSANYVKAKLDA</sequence>
<dbReference type="GO" id="GO:0042910">
    <property type="term" value="F:xenobiotic transmembrane transporter activity"/>
    <property type="evidence" value="ECO:0007669"/>
    <property type="project" value="TreeGrafter"/>
</dbReference>
<dbReference type="PANTHER" id="PTHR32063">
    <property type="match status" value="1"/>
</dbReference>
<reference evidence="3" key="2">
    <citation type="submission" date="2020-09" db="EMBL/GenBank/DDBJ databases">
        <authorList>
            <person name="Sun Q."/>
            <person name="Kim S."/>
        </authorList>
    </citation>
    <scope>NUCLEOTIDE SEQUENCE</scope>
    <source>
        <strain evidence="3">KCTC 12711</strain>
    </source>
</reference>
<feature type="transmembrane region" description="Helical" evidence="1">
    <location>
        <begin position="328"/>
        <end position="347"/>
    </location>
</feature>
<protein>
    <submittedName>
        <fullName evidence="3">Acriflavin resistance protein</fullName>
    </submittedName>
</protein>
<evidence type="ECO:0000313" key="3">
    <source>
        <dbReference type="EMBL" id="GGZ98546.1"/>
    </source>
</evidence>
<feature type="transmembrane region" description="Helical" evidence="1">
    <location>
        <begin position="354"/>
        <end position="372"/>
    </location>
</feature>
<dbReference type="Proteomes" id="UP000614811">
    <property type="component" value="Unassembled WGS sequence"/>
</dbReference>
<dbReference type="Gene3D" id="1.20.1640.10">
    <property type="entry name" value="Multidrug efflux transporter AcrB transmembrane domain"/>
    <property type="match status" value="2"/>
</dbReference>
<evidence type="ECO:0000256" key="1">
    <source>
        <dbReference type="SAM" id="Phobius"/>
    </source>
</evidence>
<keyword evidence="1" id="KW-0472">Membrane</keyword>
<dbReference type="Pfam" id="PF00873">
    <property type="entry name" value="ACR_tran"/>
    <property type="match status" value="1"/>
</dbReference>
<dbReference type="Gene3D" id="3.30.2090.10">
    <property type="entry name" value="Multidrug efflux transporter AcrB TolC docking domain, DN and DC subdomains"/>
    <property type="match status" value="2"/>
</dbReference>
<organism evidence="3 4">
    <name type="scientific">Arenicella chitinivorans</name>
    <dbReference type="NCBI Taxonomy" id="1329800"/>
    <lineage>
        <taxon>Bacteria</taxon>
        <taxon>Pseudomonadati</taxon>
        <taxon>Pseudomonadota</taxon>
        <taxon>Gammaproteobacteria</taxon>
        <taxon>Arenicellales</taxon>
        <taxon>Arenicellaceae</taxon>
        <taxon>Arenicella</taxon>
    </lineage>
</organism>
<feature type="transmembrane region" description="Helical" evidence="1">
    <location>
        <begin position="911"/>
        <end position="936"/>
    </location>
</feature>
<keyword evidence="1" id="KW-0812">Transmembrane</keyword>
<dbReference type="PANTHER" id="PTHR32063:SF33">
    <property type="entry name" value="RND SUPERFAMILY EFFLUX PUMP PERMEASE COMPONENT"/>
    <property type="match status" value="1"/>
</dbReference>
<feature type="transmembrane region" description="Helical" evidence="1">
    <location>
        <begin position="859"/>
        <end position="878"/>
    </location>
</feature>
<dbReference type="AlphaFoldDB" id="A0A918VG55"/>
<feature type="transmembrane region" description="Helical" evidence="1">
    <location>
        <begin position="12"/>
        <end position="30"/>
    </location>
</feature>